<reference evidence="2 3" key="1">
    <citation type="submission" date="2019-03" db="EMBL/GenBank/DDBJ databases">
        <title>Genomic Encyclopedia of Type Strains, Phase IV (KMG-IV): sequencing the most valuable type-strain genomes for metagenomic binning, comparative biology and taxonomic classification.</title>
        <authorList>
            <person name="Goeker M."/>
        </authorList>
    </citation>
    <scope>NUCLEOTIDE SEQUENCE [LARGE SCALE GENOMIC DNA]</scope>
    <source>
        <strain evidence="2 3">DSM 45361</strain>
    </source>
</reference>
<sequence length="47" mass="5243">MADNLTRLVPFGLGFAVLVYVLHNRGRSAGRPLRGGTTHRLCQMHPR</sequence>
<organism evidence="2 3">
    <name type="scientific">Labedaea rhizosphaerae</name>
    <dbReference type="NCBI Taxonomy" id="598644"/>
    <lineage>
        <taxon>Bacteria</taxon>
        <taxon>Bacillati</taxon>
        <taxon>Actinomycetota</taxon>
        <taxon>Actinomycetes</taxon>
        <taxon>Pseudonocardiales</taxon>
        <taxon>Pseudonocardiaceae</taxon>
        <taxon>Labedaea</taxon>
    </lineage>
</organism>
<keyword evidence="1" id="KW-0472">Membrane</keyword>
<name>A0A4R6SB66_LABRH</name>
<protein>
    <submittedName>
        <fullName evidence="2">Uncharacterized protein</fullName>
    </submittedName>
</protein>
<gene>
    <name evidence="2" type="ORF">EV186_104208</name>
</gene>
<comment type="caution">
    <text evidence="2">The sequence shown here is derived from an EMBL/GenBank/DDBJ whole genome shotgun (WGS) entry which is preliminary data.</text>
</comment>
<keyword evidence="3" id="KW-1185">Reference proteome</keyword>
<evidence type="ECO:0000313" key="2">
    <source>
        <dbReference type="EMBL" id="TDP96226.1"/>
    </source>
</evidence>
<proteinExistence type="predicted"/>
<evidence type="ECO:0000313" key="3">
    <source>
        <dbReference type="Proteomes" id="UP000295444"/>
    </source>
</evidence>
<keyword evidence="1" id="KW-0812">Transmembrane</keyword>
<keyword evidence="1" id="KW-1133">Transmembrane helix</keyword>
<dbReference type="EMBL" id="SNXZ01000004">
    <property type="protein sequence ID" value="TDP96226.1"/>
    <property type="molecule type" value="Genomic_DNA"/>
</dbReference>
<evidence type="ECO:0000256" key="1">
    <source>
        <dbReference type="SAM" id="Phobius"/>
    </source>
</evidence>
<feature type="transmembrane region" description="Helical" evidence="1">
    <location>
        <begin position="6"/>
        <end position="23"/>
    </location>
</feature>
<dbReference type="Proteomes" id="UP000295444">
    <property type="component" value="Unassembled WGS sequence"/>
</dbReference>
<dbReference type="AlphaFoldDB" id="A0A4R6SB66"/>
<accession>A0A4R6SB66</accession>